<name>A0A328T5Q9_9GAMM</name>
<gene>
    <name evidence="1" type="ORF">ACZ87_04037</name>
</gene>
<evidence type="ECO:0000313" key="1">
    <source>
        <dbReference type="EMBL" id="RAP64394.1"/>
    </source>
</evidence>
<keyword evidence="2" id="KW-1185">Reference proteome</keyword>
<dbReference type="AlphaFoldDB" id="A0A328T5Q9"/>
<reference evidence="1" key="1">
    <citation type="submission" date="2018-04" db="EMBL/GenBank/DDBJ databases">
        <title>Genomes of the Obligate Erwinia dacicola and Facultative Enterobacter sp. OLF Endosymbionts of the Olive Fruit fly, Bactrocera oleae.</title>
        <authorList>
            <person name="Estes A.M."/>
            <person name="Hearn D.J."/>
            <person name="Agarwal S."/>
            <person name="Pierson E.A."/>
            <person name="Dunning-Hotopp J.C."/>
        </authorList>
    </citation>
    <scope>NUCLEOTIDE SEQUENCE [LARGE SCALE GENOMIC DNA]</scope>
    <source>
        <strain evidence="1">Oroville</strain>
    </source>
</reference>
<accession>A0A328T5Q9</accession>
<evidence type="ECO:0000313" key="2">
    <source>
        <dbReference type="Proteomes" id="UP000244334"/>
    </source>
</evidence>
<dbReference type="EMBL" id="LJAM02000979">
    <property type="protein sequence ID" value="RAP64394.1"/>
    <property type="molecule type" value="Genomic_DNA"/>
</dbReference>
<protein>
    <submittedName>
        <fullName evidence="1">Uncharacterized protein</fullName>
    </submittedName>
</protein>
<organism evidence="1 2">
    <name type="scientific">Candidatus Erwinia dacicola</name>
    <dbReference type="NCBI Taxonomy" id="252393"/>
    <lineage>
        <taxon>Bacteria</taxon>
        <taxon>Pseudomonadati</taxon>
        <taxon>Pseudomonadota</taxon>
        <taxon>Gammaproteobacteria</taxon>
        <taxon>Enterobacterales</taxon>
        <taxon>Erwiniaceae</taxon>
        <taxon>Erwinia</taxon>
    </lineage>
</organism>
<sequence>MQDEVLTLAFVFSYHLAHAVNFHHARLIEEGGFKFEVQR</sequence>
<comment type="caution">
    <text evidence="1">The sequence shown here is derived from an EMBL/GenBank/DDBJ whole genome shotgun (WGS) entry which is preliminary data.</text>
</comment>
<proteinExistence type="predicted"/>
<dbReference type="Proteomes" id="UP000244334">
    <property type="component" value="Unassembled WGS sequence"/>
</dbReference>